<name>A0A8H7YS37_AJECA</name>
<accession>A0A8H7YS37</accession>
<dbReference type="VEuPathDB" id="FungiDB:I7I52_06874"/>
<protein>
    <submittedName>
        <fullName evidence="1">Uncharacterized protein</fullName>
    </submittedName>
</protein>
<gene>
    <name evidence="1" type="ORF">I7I52_06874</name>
</gene>
<sequence>MLHLYFLLFTRIHMAIFACKRTLQSKCLFIGLPRAWEPFLSFFLFFFSLPEAPGVAMQADHKARKHRGHTSMTSAELPTLPSLSLILGCETPF</sequence>
<dbReference type="EMBL" id="JAEVHI010000003">
    <property type="protein sequence ID" value="KAG5296271.1"/>
    <property type="molecule type" value="Genomic_DNA"/>
</dbReference>
<reference evidence="1 2" key="1">
    <citation type="submission" date="2021-01" db="EMBL/GenBank/DDBJ databases">
        <title>Chromosome-level genome assembly of a human fungal pathogen reveals clustering of transcriptionally co-regulated genes.</title>
        <authorList>
            <person name="Voorhies M."/>
            <person name="Cohen S."/>
            <person name="Shea T.P."/>
            <person name="Petrus S."/>
            <person name="Munoz J.F."/>
            <person name="Poplawski S."/>
            <person name="Goldman W.E."/>
            <person name="Michael T."/>
            <person name="Cuomo C.A."/>
            <person name="Sil A."/>
            <person name="Beyhan S."/>
        </authorList>
    </citation>
    <scope>NUCLEOTIDE SEQUENCE [LARGE SCALE GENOMIC DNA]</scope>
    <source>
        <strain evidence="1 2">G184AR</strain>
    </source>
</reference>
<organism evidence="1 2">
    <name type="scientific">Ajellomyces capsulatus</name>
    <name type="common">Darling's disease fungus</name>
    <name type="synonym">Histoplasma capsulatum</name>
    <dbReference type="NCBI Taxonomy" id="5037"/>
    <lineage>
        <taxon>Eukaryota</taxon>
        <taxon>Fungi</taxon>
        <taxon>Dikarya</taxon>
        <taxon>Ascomycota</taxon>
        <taxon>Pezizomycotina</taxon>
        <taxon>Eurotiomycetes</taxon>
        <taxon>Eurotiomycetidae</taxon>
        <taxon>Onygenales</taxon>
        <taxon>Ajellomycetaceae</taxon>
        <taxon>Histoplasma</taxon>
    </lineage>
</organism>
<comment type="caution">
    <text evidence="1">The sequence shown here is derived from an EMBL/GenBank/DDBJ whole genome shotgun (WGS) entry which is preliminary data.</text>
</comment>
<evidence type="ECO:0000313" key="1">
    <source>
        <dbReference type="EMBL" id="KAG5296271.1"/>
    </source>
</evidence>
<evidence type="ECO:0000313" key="2">
    <source>
        <dbReference type="Proteomes" id="UP000670092"/>
    </source>
</evidence>
<proteinExistence type="predicted"/>
<dbReference type="Proteomes" id="UP000670092">
    <property type="component" value="Unassembled WGS sequence"/>
</dbReference>
<dbReference type="AlphaFoldDB" id="A0A8H7YS37"/>